<feature type="domain" description="DSBA-like thioredoxin" evidence="2">
    <location>
        <begin position="7"/>
        <end position="200"/>
    </location>
</feature>
<proteinExistence type="inferred from homology"/>
<comment type="catalytic activity">
    <reaction evidence="1">
        <text>2-hydroxychromene-2-carboxylate = (3E)-4-(2-hydroxyphenyl)-2-oxobut-3-enoate</text>
        <dbReference type="Rhea" id="RHEA:27401"/>
        <dbReference type="ChEBI" id="CHEBI:59350"/>
        <dbReference type="ChEBI" id="CHEBI:59353"/>
        <dbReference type="EC" id="5.99.1.4"/>
    </reaction>
</comment>
<accession>A0ABW4KV65</accession>
<keyword evidence="1 3" id="KW-0413">Isomerase</keyword>
<keyword evidence="4" id="KW-1185">Reference proteome</keyword>
<dbReference type="EMBL" id="JBHUEJ010000026">
    <property type="protein sequence ID" value="MFD1711393.1"/>
    <property type="molecule type" value="Genomic_DNA"/>
</dbReference>
<dbReference type="SUPFAM" id="SSF52833">
    <property type="entry name" value="Thioredoxin-like"/>
    <property type="match status" value="1"/>
</dbReference>
<dbReference type="RefSeq" id="WP_147914925.1">
    <property type="nucleotide sequence ID" value="NZ_JBHUEJ010000026.1"/>
</dbReference>
<comment type="similarity">
    <text evidence="1">Belongs to the GST superfamily. NadH family.</text>
</comment>
<evidence type="ECO:0000313" key="4">
    <source>
        <dbReference type="Proteomes" id="UP001597304"/>
    </source>
</evidence>
<dbReference type="InterPro" id="IPR001853">
    <property type="entry name" value="DSBA-like_thioredoxin_dom"/>
</dbReference>
<evidence type="ECO:0000259" key="2">
    <source>
        <dbReference type="Pfam" id="PF01323"/>
    </source>
</evidence>
<reference evidence="4" key="1">
    <citation type="journal article" date="2019" name="Int. J. Syst. Evol. Microbiol.">
        <title>The Global Catalogue of Microorganisms (GCM) 10K type strain sequencing project: providing services to taxonomists for standard genome sequencing and annotation.</title>
        <authorList>
            <consortium name="The Broad Institute Genomics Platform"/>
            <consortium name="The Broad Institute Genome Sequencing Center for Infectious Disease"/>
            <person name="Wu L."/>
            <person name="Ma J."/>
        </authorList>
    </citation>
    <scope>NUCLEOTIDE SEQUENCE [LARGE SCALE GENOMIC DNA]</scope>
    <source>
        <strain evidence="4">LMG 29247</strain>
    </source>
</reference>
<protein>
    <recommendedName>
        <fullName evidence="1">2-hydroxychromene-2-carboxylate isomerase</fullName>
        <ecNumber evidence="1">5.99.1.4</ecNumber>
    </recommendedName>
</protein>
<dbReference type="PANTHER" id="PTHR42943:SF2">
    <property type="entry name" value="GLUTATHIONE S-TRANSFERASE KAPPA 1"/>
    <property type="match status" value="1"/>
</dbReference>
<dbReference type="Pfam" id="PF01323">
    <property type="entry name" value="DSBA"/>
    <property type="match status" value="1"/>
</dbReference>
<dbReference type="InterPro" id="IPR044087">
    <property type="entry name" value="NahD-like"/>
</dbReference>
<sequence>MNQPVSVQFLFDFGSPNAYLAHKVIPDIEARTGARFEYVPVLLGGLFKLANNRSPMEANADIPLKRAYDMLEMKRFIQRHGLGQFKMNPHFPVNTLGIMRGAVAAQQAGVLAPYVDAVYASMWERGANMADPAVIASELTAAGLDAAALMAATQDAAVKDQLLANTQAAHARGAFGSPTFFVGDDIYFGKDRLREIEDQIVRAQTA</sequence>
<dbReference type="InterPro" id="IPR036249">
    <property type="entry name" value="Thioredoxin-like_sf"/>
</dbReference>
<dbReference type="InterPro" id="IPR014440">
    <property type="entry name" value="HCCAis_GSTk"/>
</dbReference>
<dbReference type="PANTHER" id="PTHR42943">
    <property type="entry name" value="GLUTATHIONE S-TRANSFERASE KAPPA"/>
    <property type="match status" value="1"/>
</dbReference>
<gene>
    <name evidence="3" type="ORF">ACFSF0_12300</name>
</gene>
<comment type="caution">
    <text evidence="3">The sequence shown here is derived from an EMBL/GenBank/DDBJ whole genome shotgun (WGS) entry which is preliminary data.</text>
</comment>
<evidence type="ECO:0000256" key="1">
    <source>
        <dbReference type="PIRNR" id="PIRNR006386"/>
    </source>
</evidence>
<dbReference type="Proteomes" id="UP001597304">
    <property type="component" value="Unassembled WGS sequence"/>
</dbReference>
<dbReference type="InterPro" id="IPR051924">
    <property type="entry name" value="GST_Kappa/NadH"/>
</dbReference>
<dbReference type="Gene3D" id="3.40.30.10">
    <property type="entry name" value="Glutaredoxin"/>
    <property type="match status" value="1"/>
</dbReference>
<name>A0ABW4KV65_9BURK</name>
<evidence type="ECO:0000313" key="3">
    <source>
        <dbReference type="EMBL" id="MFD1711393.1"/>
    </source>
</evidence>
<dbReference type="PIRSF" id="PIRSF006386">
    <property type="entry name" value="HCCAis_GSTk"/>
    <property type="match status" value="1"/>
</dbReference>
<organism evidence="3 4">
    <name type="scientific">Ottowia flava</name>
    <dbReference type="NCBI Taxonomy" id="2675430"/>
    <lineage>
        <taxon>Bacteria</taxon>
        <taxon>Pseudomonadati</taxon>
        <taxon>Pseudomonadota</taxon>
        <taxon>Betaproteobacteria</taxon>
        <taxon>Burkholderiales</taxon>
        <taxon>Comamonadaceae</taxon>
        <taxon>Ottowia</taxon>
    </lineage>
</organism>
<dbReference type="EC" id="5.99.1.4" evidence="1"/>
<dbReference type="GO" id="GO:0016853">
    <property type="term" value="F:isomerase activity"/>
    <property type="evidence" value="ECO:0007669"/>
    <property type="project" value="UniProtKB-KW"/>
</dbReference>
<dbReference type="CDD" id="cd03022">
    <property type="entry name" value="DsbA_HCCA_Iso"/>
    <property type="match status" value="1"/>
</dbReference>